<accession>A0A849L181</accession>
<dbReference type="AlphaFoldDB" id="A0A849L181"/>
<dbReference type="SUPFAM" id="SSF53335">
    <property type="entry name" value="S-adenosyl-L-methionine-dependent methyltransferases"/>
    <property type="match status" value="1"/>
</dbReference>
<proteinExistence type="predicted"/>
<dbReference type="GO" id="GO:0008168">
    <property type="term" value="F:methyltransferase activity"/>
    <property type="evidence" value="ECO:0007669"/>
    <property type="project" value="UniProtKB-KW"/>
</dbReference>
<dbReference type="Proteomes" id="UP000572377">
    <property type="component" value="Unassembled WGS sequence"/>
</dbReference>
<dbReference type="InterPro" id="IPR041698">
    <property type="entry name" value="Methyltransf_25"/>
</dbReference>
<dbReference type="RefSeq" id="WP_171323429.1">
    <property type="nucleotide sequence ID" value="NZ_JABFBC010000001.1"/>
</dbReference>
<evidence type="ECO:0000256" key="2">
    <source>
        <dbReference type="ARBA" id="ARBA00022679"/>
    </source>
</evidence>
<dbReference type="InterPro" id="IPR029063">
    <property type="entry name" value="SAM-dependent_MTases_sf"/>
</dbReference>
<keyword evidence="6" id="KW-1185">Reference proteome</keyword>
<evidence type="ECO:0000256" key="1">
    <source>
        <dbReference type="ARBA" id="ARBA00022603"/>
    </source>
</evidence>
<dbReference type="CDD" id="cd02440">
    <property type="entry name" value="AdoMet_MTases"/>
    <property type="match status" value="1"/>
</dbReference>
<dbReference type="PANTHER" id="PTHR43464:SF19">
    <property type="entry name" value="UBIQUINONE BIOSYNTHESIS O-METHYLTRANSFERASE, MITOCHONDRIAL"/>
    <property type="match status" value="1"/>
</dbReference>
<gene>
    <name evidence="5" type="ORF">HMH01_06085</name>
</gene>
<protein>
    <submittedName>
        <fullName evidence="5">Class I SAM-dependent methyltransferase</fullName>
    </submittedName>
</protein>
<sequence>MDLRAVYDRQANAWDAARAGSRMEEGWLSRVTRGLCPGAAVLDIGCGSGVPVAAWLAARGFSITGVDFSSAMIGLARKRLPQASWIEADMRSLDLGRRYAAVIAWDSFFHLSAPDQRAMIPIFAAHLSPGGRLLFTSGPDAGQAIGTVGGEPVCHSSLSPEEYRAQLAANGLRVLAFRPEDPDCGGHSVWLAEAESTRGQAAGRARA</sequence>
<dbReference type="GO" id="GO:0032259">
    <property type="term" value="P:methylation"/>
    <property type="evidence" value="ECO:0007669"/>
    <property type="project" value="UniProtKB-KW"/>
</dbReference>
<comment type="caution">
    <text evidence="5">The sequence shown here is derived from an EMBL/GenBank/DDBJ whole genome shotgun (WGS) entry which is preliminary data.</text>
</comment>
<organism evidence="5 6">
    <name type="scientific">Halovulum dunhuangense</name>
    <dbReference type="NCBI Taxonomy" id="1505036"/>
    <lineage>
        <taxon>Bacteria</taxon>
        <taxon>Pseudomonadati</taxon>
        <taxon>Pseudomonadota</taxon>
        <taxon>Alphaproteobacteria</taxon>
        <taxon>Rhodobacterales</taxon>
        <taxon>Paracoccaceae</taxon>
        <taxon>Halovulum</taxon>
    </lineage>
</organism>
<keyword evidence="2 5" id="KW-0808">Transferase</keyword>
<dbReference type="Gene3D" id="3.40.50.150">
    <property type="entry name" value="Vaccinia Virus protein VP39"/>
    <property type="match status" value="1"/>
</dbReference>
<evidence type="ECO:0000256" key="3">
    <source>
        <dbReference type="ARBA" id="ARBA00022691"/>
    </source>
</evidence>
<dbReference type="EMBL" id="JABFBC010000001">
    <property type="protein sequence ID" value="NNU80005.1"/>
    <property type="molecule type" value="Genomic_DNA"/>
</dbReference>
<name>A0A849L181_9RHOB</name>
<dbReference type="Pfam" id="PF13649">
    <property type="entry name" value="Methyltransf_25"/>
    <property type="match status" value="1"/>
</dbReference>
<evidence type="ECO:0000313" key="5">
    <source>
        <dbReference type="EMBL" id="NNU80005.1"/>
    </source>
</evidence>
<evidence type="ECO:0000313" key="6">
    <source>
        <dbReference type="Proteomes" id="UP000572377"/>
    </source>
</evidence>
<feature type="domain" description="Methyltransferase" evidence="4">
    <location>
        <begin position="41"/>
        <end position="131"/>
    </location>
</feature>
<dbReference type="PANTHER" id="PTHR43464">
    <property type="entry name" value="METHYLTRANSFERASE"/>
    <property type="match status" value="1"/>
</dbReference>
<keyword evidence="1 5" id="KW-0489">Methyltransferase</keyword>
<evidence type="ECO:0000259" key="4">
    <source>
        <dbReference type="Pfam" id="PF13649"/>
    </source>
</evidence>
<reference evidence="5 6" key="1">
    <citation type="submission" date="2020-05" db="EMBL/GenBank/DDBJ databases">
        <title>Gimesia benthica sp. nov., a novel planctomycete isolated from a deep-sea water sample of the Northwest Indian Ocean.</title>
        <authorList>
            <person name="Wang J."/>
            <person name="Ruan C."/>
            <person name="Song L."/>
            <person name="Zhu Y."/>
            <person name="Li A."/>
            <person name="Zheng X."/>
            <person name="Wang L."/>
            <person name="Lu Z."/>
            <person name="Huang Y."/>
            <person name="Du W."/>
            <person name="Zhou Y."/>
            <person name="Huang L."/>
            <person name="Dai X."/>
        </authorList>
    </citation>
    <scope>NUCLEOTIDE SEQUENCE [LARGE SCALE GENOMIC DNA]</scope>
    <source>
        <strain evidence="5 6">YYQ-30</strain>
    </source>
</reference>
<keyword evidence="3" id="KW-0949">S-adenosyl-L-methionine</keyword>